<feature type="coiled-coil region" evidence="1">
    <location>
        <begin position="49"/>
        <end position="76"/>
    </location>
</feature>
<dbReference type="EMBL" id="JAGIYQ010000011">
    <property type="protein sequence ID" value="MBP0726470.1"/>
    <property type="molecule type" value="Genomic_DNA"/>
</dbReference>
<feature type="region of interest" description="Disordered" evidence="2">
    <location>
        <begin position="1"/>
        <end position="21"/>
    </location>
</feature>
<proteinExistence type="predicted"/>
<comment type="caution">
    <text evidence="3">The sequence shown here is derived from an EMBL/GenBank/DDBJ whole genome shotgun (WGS) entry which is preliminary data.</text>
</comment>
<dbReference type="Proteomes" id="UP000682134">
    <property type="component" value="Unassembled WGS sequence"/>
</dbReference>
<gene>
    <name evidence="3" type="ORF">J5Y03_15015</name>
</gene>
<evidence type="ECO:0000256" key="1">
    <source>
        <dbReference type="SAM" id="Coils"/>
    </source>
</evidence>
<evidence type="ECO:0000256" key="2">
    <source>
        <dbReference type="SAM" id="MobiDB-lite"/>
    </source>
</evidence>
<dbReference type="RefSeq" id="WP_209406814.1">
    <property type="nucleotide sequence ID" value="NZ_JAGIYQ010000011.1"/>
</dbReference>
<keyword evidence="4" id="KW-1185">Reference proteome</keyword>
<organism evidence="3 4">
    <name type="scientific">Gottfriedia endophytica</name>
    <dbReference type="NCBI Taxonomy" id="2820819"/>
    <lineage>
        <taxon>Bacteria</taxon>
        <taxon>Bacillati</taxon>
        <taxon>Bacillota</taxon>
        <taxon>Bacilli</taxon>
        <taxon>Bacillales</taxon>
        <taxon>Bacillaceae</taxon>
        <taxon>Gottfriedia</taxon>
    </lineage>
</organism>
<name>A0A940SJX3_9BACI</name>
<protein>
    <submittedName>
        <fullName evidence="3">Uncharacterized protein</fullName>
    </submittedName>
</protein>
<sequence>MMSFDSTSKNQTNDTENSELEIHSRITDADLNEQLLTALKNEEAALELQLKYLNRIEKLENEVQLLEDRYSKVMDSKLGKIIQIYWKIERRILRKTRGW</sequence>
<accession>A0A940SJX3</accession>
<evidence type="ECO:0000313" key="3">
    <source>
        <dbReference type="EMBL" id="MBP0726470.1"/>
    </source>
</evidence>
<dbReference type="AlphaFoldDB" id="A0A940SJX3"/>
<keyword evidence="1" id="KW-0175">Coiled coil</keyword>
<feature type="compositionally biased region" description="Polar residues" evidence="2">
    <location>
        <begin position="1"/>
        <end position="15"/>
    </location>
</feature>
<evidence type="ECO:0000313" key="4">
    <source>
        <dbReference type="Proteomes" id="UP000682134"/>
    </source>
</evidence>
<reference evidence="3" key="1">
    <citation type="submission" date="2021-04" db="EMBL/GenBank/DDBJ databases">
        <title>Genome seq and assembly of Bacillus sp.</title>
        <authorList>
            <person name="Chhetri G."/>
        </authorList>
    </citation>
    <scope>NUCLEOTIDE SEQUENCE</scope>
    <source>
        <strain evidence="3">RG28</strain>
    </source>
</reference>